<accession>A0A811V6I0</accession>
<dbReference type="Proteomes" id="UP000606786">
    <property type="component" value="Unassembled WGS sequence"/>
</dbReference>
<dbReference type="AlphaFoldDB" id="A0A811V6I0"/>
<gene>
    <name evidence="2" type="ORF">CCAP1982_LOCUS14370</name>
</gene>
<proteinExistence type="predicted"/>
<organism evidence="2 3">
    <name type="scientific">Ceratitis capitata</name>
    <name type="common">Mediterranean fruit fly</name>
    <name type="synonym">Tephritis capitata</name>
    <dbReference type="NCBI Taxonomy" id="7213"/>
    <lineage>
        <taxon>Eukaryota</taxon>
        <taxon>Metazoa</taxon>
        <taxon>Ecdysozoa</taxon>
        <taxon>Arthropoda</taxon>
        <taxon>Hexapoda</taxon>
        <taxon>Insecta</taxon>
        <taxon>Pterygota</taxon>
        <taxon>Neoptera</taxon>
        <taxon>Endopterygota</taxon>
        <taxon>Diptera</taxon>
        <taxon>Brachycera</taxon>
        <taxon>Muscomorpha</taxon>
        <taxon>Tephritoidea</taxon>
        <taxon>Tephritidae</taxon>
        <taxon>Ceratitis</taxon>
        <taxon>Ceratitis</taxon>
    </lineage>
</organism>
<sequence>MIMRILAVVAEPHLCICNYEAWPQRPLGLHLWYRIANSAAEKYKRSAIHAFSPLPTRTRYSPHTKDTGNDKSRVSAATRLGGGSGDSVSKNNGGDNA</sequence>
<keyword evidence="3" id="KW-1185">Reference proteome</keyword>
<comment type="caution">
    <text evidence="2">The sequence shown here is derived from an EMBL/GenBank/DDBJ whole genome shotgun (WGS) entry which is preliminary data.</text>
</comment>
<dbReference type="EMBL" id="CAJHJT010000034">
    <property type="protein sequence ID" value="CAD7006035.1"/>
    <property type="molecule type" value="Genomic_DNA"/>
</dbReference>
<reference evidence="2" key="1">
    <citation type="submission" date="2020-11" db="EMBL/GenBank/DDBJ databases">
        <authorList>
            <person name="Whitehead M."/>
        </authorList>
    </citation>
    <scope>NUCLEOTIDE SEQUENCE</scope>
    <source>
        <strain evidence="2">EGII</strain>
    </source>
</reference>
<feature type="compositionally biased region" description="Polar residues" evidence="1">
    <location>
        <begin position="86"/>
        <end position="97"/>
    </location>
</feature>
<evidence type="ECO:0000256" key="1">
    <source>
        <dbReference type="SAM" id="MobiDB-lite"/>
    </source>
</evidence>
<name>A0A811V6I0_CERCA</name>
<evidence type="ECO:0000313" key="3">
    <source>
        <dbReference type="Proteomes" id="UP000606786"/>
    </source>
</evidence>
<protein>
    <submittedName>
        <fullName evidence="2">(Mediterranean fruit fly) hypothetical protein</fullName>
    </submittedName>
</protein>
<feature type="compositionally biased region" description="Basic and acidic residues" evidence="1">
    <location>
        <begin position="63"/>
        <end position="73"/>
    </location>
</feature>
<evidence type="ECO:0000313" key="2">
    <source>
        <dbReference type="EMBL" id="CAD7006035.1"/>
    </source>
</evidence>
<feature type="region of interest" description="Disordered" evidence="1">
    <location>
        <begin position="54"/>
        <end position="97"/>
    </location>
</feature>